<dbReference type="PROSITE" id="PS50883">
    <property type="entry name" value="EAL"/>
    <property type="match status" value="1"/>
</dbReference>
<dbReference type="SUPFAM" id="SSF141868">
    <property type="entry name" value="EAL domain-like"/>
    <property type="match status" value="1"/>
</dbReference>
<keyword evidence="5" id="KW-1185">Reference proteome</keyword>
<reference evidence="5" key="1">
    <citation type="journal article" date="2019" name="Int. J. Syst. Evol. Microbiol.">
        <title>The Global Catalogue of Microorganisms (GCM) 10K type strain sequencing project: providing services to taxonomists for standard genome sequencing and annotation.</title>
        <authorList>
            <consortium name="The Broad Institute Genomics Platform"/>
            <consortium name="The Broad Institute Genome Sequencing Center for Infectious Disease"/>
            <person name="Wu L."/>
            <person name="Ma J."/>
        </authorList>
    </citation>
    <scope>NUCLEOTIDE SEQUENCE [LARGE SCALE GENOMIC DNA]</scope>
    <source>
        <strain evidence="5">NBRC 112416</strain>
    </source>
</reference>
<dbReference type="SMART" id="SM00052">
    <property type="entry name" value="EAL"/>
    <property type="match status" value="1"/>
</dbReference>
<proteinExistence type="predicted"/>
<dbReference type="Pfam" id="PF00563">
    <property type="entry name" value="EAL"/>
    <property type="match status" value="1"/>
</dbReference>
<feature type="compositionally biased region" description="Low complexity" evidence="1">
    <location>
        <begin position="141"/>
        <end position="156"/>
    </location>
</feature>
<feature type="transmembrane region" description="Helical" evidence="2">
    <location>
        <begin position="37"/>
        <end position="61"/>
    </location>
</feature>
<comment type="caution">
    <text evidence="4">The sequence shown here is derived from an EMBL/GenBank/DDBJ whole genome shotgun (WGS) entry which is preliminary data.</text>
</comment>
<accession>A0ABQ5VZR2</accession>
<evidence type="ECO:0000259" key="3">
    <source>
        <dbReference type="PROSITE" id="PS50883"/>
    </source>
</evidence>
<feature type="region of interest" description="Disordered" evidence="1">
    <location>
        <begin position="137"/>
        <end position="162"/>
    </location>
</feature>
<protein>
    <recommendedName>
        <fullName evidence="3">EAL domain-containing protein</fullName>
    </recommendedName>
</protein>
<organism evidence="4 5">
    <name type="scientific">Devosia nitrariae</name>
    <dbReference type="NCBI Taxonomy" id="2071872"/>
    <lineage>
        <taxon>Bacteria</taxon>
        <taxon>Pseudomonadati</taxon>
        <taxon>Pseudomonadota</taxon>
        <taxon>Alphaproteobacteria</taxon>
        <taxon>Hyphomicrobiales</taxon>
        <taxon>Devosiaceae</taxon>
        <taxon>Devosia</taxon>
    </lineage>
</organism>
<dbReference type="InterPro" id="IPR001633">
    <property type="entry name" value="EAL_dom"/>
</dbReference>
<keyword evidence="2" id="KW-1133">Transmembrane helix</keyword>
<evidence type="ECO:0000313" key="4">
    <source>
        <dbReference type="EMBL" id="GLQ52996.1"/>
    </source>
</evidence>
<name>A0ABQ5VZR2_9HYPH</name>
<dbReference type="Proteomes" id="UP001156691">
    <property type="component" value="Unassembled WGS sequence"/>
</dbReference>
<dbReference type="Gene3D" id="3.20.20.450">
    <property type="entry name" value="EAL domain"/>
    <property type="match status" value="1"/>
</dbReference>
<feature type="domain" description="EAL" evidence="3">
    <location>
        <begin position="161"/>
        <end position="413"/>
    </location>
</feature>
<evidence type="ECO:0000256" key="2">
    <source>
        <dbReference type="SAM" id="Phobius"/>
    </source>
</evidence>
<sequence length="422" mass="45255">MTNWPNLSFGAWGLNIVVQVIVYTFVVLAALGVGATAYFGLAFSPVEAGLAAFVFAGLGILSIERTLRRRAEARLEKAIEDLSRLLATDAQAGAVLSQRVNQLADQDAGKRLQVVEADISVLGTVIRQVAEAVAEIEEQRTPSASRPAPREAAPAPEEIEPTIPPDAVRRALADDRLAVHVQPVLTLPQRRVHGYDLVPRLMLDGGEVAEPQDFLPRNGGEDIRRQVDGASLLEAIAIARRARSAGQTVVLFVPLSRATLADRMSREQHLSSLEANRTIAQSVVFLLADTDWQALNEAERIGAGQLVRVGATFALGAVRSLRSDIAALVGQGVRALRVDAGTFLSDPQALTDFHISDVASYLARFGVDLVVTGVGAEEQILELIEDGVDLAQGPHLARPEPARSDLASERPRAIGQLRRAEG</sequence>
<dbReference type="EMBL" id="BSNS01000002">
    <property type="protein sequence ID" value="GLQ52996.1"/>
    <property type="molecule type" value="Genomic_DNA"/>
</dbReference>
<evidence type="ECO:0000256" key="1">
    <source>
        <dbReference type="SAM" id="MobiDB-lite"/>
    </source>
</evidence>
<gene>
    <name evidence="4" type="ORF">GCM10010862_02540</name>
</gene>
<dbReference type="InterPro" id="IPR035919">
    <property type="entry name" value="EAL_sf"/>
</dbReference>
<evidence type="ECO:0000313" key="5">
    <source>
        <dbReference type="Proteomes" id="UP001156691"/>
    </source>
</evidence>
<keyword evidence="2" id="KW-0472">Membrane</keyword>
<keyword evidence="2" id="KW-0812">Transmembrane</keyword>
<feature type="transmembrane region" description="Helical" evidence="2">
    <location>
        <begin position="12"/>
        <end position="31"/>
    </location>
</feature>